<name>W5Y4W3_9CORY</name>
<keyword evidence="3" id="KW-1185">Reference proteome</keyword>
<protein>
    <recommendedName>
        <fullName evidence="4">PrsW family intramembrane metalloprotease</fullName>
    </recommendedName>
</protein>
<sequence length="294" mass="31364">MDVETVGVDKRKSTPWAMIALWCVLAVALLGSTLFTVPMMLLSGTGFLIGIVFVAAYITAVTALFRLTPMWPRAPKAWYFSSLLWGGALALGAALLVGGSVTSLVAKLGLHDAGASFGGAYPEEIAKATGVAVILFAFPALNRPWHGFVTGGLVGLGFEAVENVLYGVMGGMLDPNSDVVGTLQMWGLRLVVGPGLHAVFTSIAGLGIGLAFFRSGWGLRKRIGVGLGFLFIAFAAHFAWNYSWGGTIWPIVWLVLVALVIYPGFAYAWWRCRKEAREDAIRGRGAPITSVELL</sequence>
<feature type="transmembrane region" description="Helical" evidence="1">
    <location>
        <begin position="77"/>
        <end position="105"/>
    </location>
</feature>
<feature type="transmembrane region" description="Helical" evidence="1">
    <location>
        <begin position="225"/>
        <end position="242"/>
    </location>
</feature>
<evidence type="ECO:0008006" key="4">
    <source>
        <dbReference type="Google" id="ProtNLM"/>
    </source>
</evidence>
<dbReference type="KEGG" id="cvt:B843_00710"/>
<dbReference type="InterPro" id="IPR026898">
    <property type="entry name" value="PrsW"/>
</dbReference>
<evidence type="ECO:0000256" key="1">
    <source>
        <dbReference type="SAM" id="Phobius"/>
    </source>
</evidence>
<reference evidence="2 3" key="1">
    <citation type="submission" date="2013-02" db="EMBL/GenBank/DDBJ databases">
        <title>The complete genome sequence of Corynebacterium vitaeruminis DSM 20294.</title>
        <authorList>
            <person name="Ruckert C."/>
            <person name="Albersmeier A."/>
            <person name="Kalinowski J."/>
        </authorList>
    </citation>
    <scope>NUCLEOTIDE SEQUENCE [LARGE SCALE GENOMIC DNA]</scope>
    <source>
        <strain evidence="3">ATCC 10234</strain>
    </source>
</reference>
<organism evidence="2 3">
    <name type="scientific">Corynebacterium vitaeruminis DSM 20294</name>
    <dbReference type="NCBI Taxonomy" id="1224164"/>
    <lineage>
        <taxon>Bacteria</taxon>
        <taxon>Bacillati</taxon>
        <taxon>Actinomycetota</taxon>
        <taxon>Actinomycetes</taxon>
        <taxon>Mycobacteriales</taxon>
        <taxon>Corynebacteriaceae</taxon>
        <taxon>Corynebacterium</taxon>
    </lineage>
</organism>
<dbReference type="EMBL" id="CP004353">
    <property type="protein sequence ID" value="AHI21538.1"/>
    <property type="molecule type" value="Genomic_DNA"/>
</dbReference>
<evidence type="ECO:0000313" key="3">
    <source>
        <dbReference type="Proteomes" id="UP000019222"/>
    </source>
</evidence>
<dbReference type="PATRIC" id="fig|1224164.3.peg.142"/>
<dbReference type="HOGENOM" id="CLU_062185_0_0_11"/>
<dbReference type="STRING" id="1224164.B843_00710"/>
<dbReference type="Proteomes" id="UP000019222">
    <property type="component" value="Chromosome"/>
</dbReference>
<keyword evidence="1" id="KW-0472">Membrane</keyword>
<dbReference type="PANTHER" id="PTHR36844">
    <property type="entry name" value="PROTEASE PRSW"/>
    <property type="match status" value="1"/>
</dbReference>
<keyword evidence="1" id="KW-0812">Transmembrane</keyword>
<dbReference type="AlphaFoldDB" id="W5Y4W3"/>
<dbReference type="eggNOG" id="COG2339">
    <property type="taxonomic scope" value="Bacteria"/>
</dbReference>
<feature type="transmembrane region" description="Helical" evidence="1">
    <location>
        <begin position="125"/>
        <end position="141"/>
    </location>
</feature>
<feature type="transmembrane region" description="Helical" evidence="1">
    <location>
        <begin position="19"/>
        <end position="41"/>
    </location>
</feature>
<gene>
    <name evidence="2" type="ORF">B843_00710</name>
</gene>
<feature type="transmembrane region" description="Helical" evidence="1">
    <location>
        <begin position="148"/>
        <end position="166"/>
    </location>
</feature>
<proteinExistence type="predicted"/>
<evidence type="ECO:0000313" key="2">
    <source>
        <dbReference type="EMBL" id="AHI21538.1"/>
    </source>
</evidence>
<dbReference type="Pfam" id="PF13367">
    <property type="entry name" value="PrsW-protease"/>
    <property type="match status" value="1"/>
</dbReference>
<dbReference type="RefSeq" id="WP_025251611.1">
    <property type="nucleotide sequence ID" value="NZ_CP004353.1"/>
</dbReference>
<feature type="transmembrane region" description="Helical" evidence="1">
    <location>
        <begin position="47"/>
        <end position="65"/>
    </location>
</feature>
<accession>W5Y4W3</accession>
<feature type="transmembrane region" description="Helical" evidence="1">
    <location>
        <begin position="186"/>
        <end position="213"/>
    </location>
</feature>
<dbReference type="PANTHER" id="PTHR36844:SF1">
    <property type="entry name" value="PROTEASE PRSW"/>
    <property type="match status" value="1"/>
</dbReference>
<dbReference type="GO" id="GO:0008233">
    <property type="term" value="F:peptidase activity"/>
    <property type="evidence" value="ECO:0007669"/>
    <property type="project" value="InterPro"/>
</dbReference>
<feature type="transmembrane region" description="Helical" evidence="1">
    <location>
        <begin position="248"/>
        <end position="270"/>
    </location>
</feature>
<keyword evidence="1" id="KW-1133">Transmembrane helix</keyword>